<reference evidence="1 2" key="2">
    <citation type="submission" date="2019-06" db="EMBL/GenBank/DDBJ databases">
        <authorList>
            <person name="Seo Y."/>
        </authorList>
    </citation>
    <scope>NUCLEOTIDE SEQUENCE [LARGE SCALE GENOMIC DNA]</scope>
    <source>
        <strain evidence="1 2">MaA-Y11</strain>
    </source>
</reference>
<gene>
    <name evidence="1" type="ORF">FJA49_06950</name>
</gene>
<keyword evidence="2" id="KW-1185">Reference proteome</keyword>
<dbReference type="OrthoDB" id="893348at2"/>
<dbReference type="Proteomes" id="UP000319175">
    <property type="component" value="Unassembled WGS sequence"/>
</dbReference>
<dbReference type="AlphaFoldDB" id="A0A501QDB3"/>
<evidence type="ECO:0000313" key="2">
    <source>
        <dbReference type="Proteomes" id="UP000319175"/>
    </source>
</evidence>
<dbReference type="RefSeq" id="WP_140000227.1">
    <property type="nucleotide sequence ID" value="NZ_VFJE01000052.1"/>
</dbReference>
<comment type="caution">
    <text evidence="1">The sequence shown here is derived from an EMBL/GenBank/DDBJ whole genome shotgun (WGS) entry which is preliminary data.</text>
</comment>
<protein>
    <submittedName>
        <fullName evidence="1">Uncharacterized protein</fullName>
    </submittedName>
</protein>
<sequence length="181" mass="21193">MQEEDIINNLKYTMELIDIKISRRSKLITGVKIKEGNQWVLVNHNLVDYVLDGYSFINKKYIKKVVEVSEELIDYKIIKMRYDEKISDSFSDLLLESYQSLLLSFLNTSKLVAFEFESSEYCIIGLITKINEKSFRINKLSVKGVFIGEENFEFNSIRIIDIETDYLNALEGFLNESKNEK</sequence>
<accession>A0A501QDB3</accession>
<proteinExistence type="predicted"/>
<reference evidence="1 2" key="1">
    <citation type="submission" date="2019-06" db="EMBL/GenBank/DDBJ databases">
        <title>Flavobacterium sp. MaA-Y11 from geoumgang.</title>
        <authorList>
            <person name="Jeong S."/>
        </authorList>
    </citation>
    <scope>NUCLEOTIDE SEQUENCE [LARGE SCALE GENOMIC DNA]</scope>
    <source>
        <strain evidence="1 2">MaA-Y11</strain>
    </source>
</reference>
<dbReference type="EMBL" id="VFJE01000052">
    <property type="protein sequence ID" value="TPD70673.1"/>
    <property type="molecule type" value="Genomic_DNA"/>
</dbReference>
<evidence type="ECO:0000313" key="1">
    <source>
        <dbReference type="EMBL" id="TPD70673.1"/>
    </source>
</evidence>
<organism evidence="1 2">
    <name type="scientific">Flavobacterium microcysteis</name>
    <dbReference type="NCBI Taxonomy" id="2596891"/>
    <lineage>
        <taxon>Bacteria</taxon>
        <taxon>Pseudomonadati</taxon>
        <taxon>Bacteroidota</taxon>
        <taxon>Flavobacteriia</taxon>
        <taxon>Flavobacteriales</taxon>
        <taxon>Flavobacteriaceae</taxon>
        <taxon>Flavobacterium</taxon>
    </lineage>
</organism>
<name>A0A501QDB3_9FLAO</name>